<name>A0A078AVP1_STYLE</name>
<dbReference type="EMBL" id="CCKQ01014665">
    <property type="protein sequence ID" value="CDW86460.1"/>
    <property type="molecule type" value="Genomic_DNA"/>
</dbReference>
<accession>A0A078AVP1</accession>
<dbReference type="Proteomes" id="UP000039865">
    <property type="component" value="Unassembled WGS sequence"/>
</dbReference>
<evidence type="ECO:0000313" key="1">
    <source>
        <dbReference type="EMBL" id="CDW86460.1"/>
    </source>
</evidence>
<dbReference type="Gene3D" id="3.90.550.10">
    <property type="entry name" value="Spore Coat Polysaccharide Biosynthesis Protein SpsA, Chain A"/>
    <property type="match status" value="1"/>
</dbReference>
<reference evidence="1 2" key="1">
    <citation type="submission" date="2014-06" db="EMBL/GenBank/DDBJ databases">
        <authorList>
            <person name="Swart Estienne"/>
        </authorList>
    </citation>
    <scope>NUCLEOTIDE SEQUENCE [LARGE SCALE GENOMIC DNA]</scope>
    <source>
        <strain evidence="1 2">130c</strain>
    </source>
</reference>
<evidence type="ECO:0000313" key="2">
    <source>
        <dbReference type="Proteomes" id="UP000039865"/>
    </source>
</evidence>
<proteinExistence type="predicted"/>
<sequence>MKIKYNIQQEVNDFAKVIHDSIDKINGEFLVLSHAQTQNKILKCHDVTDLPDELVKWTLKNFQKKYVYDFTSRTQEDQYKFQHYNRYLQIMASHDRDYFLLEVVKSCFYLTYPNWEFFIVDDGSGNPLTFKVLELFESVPKVIIQYLYTNQYVPFANNFGIAQVRDFSGGQAISVNTFGNIILVPDRPFINIWHIIISLVGRNHIPNNSLIVRMNEKMKKLFYYENISAQDYKLWFKLLIDLEQERIRIGITEAHVVILREHRKRMSYSNRNTNLHIKKWTQSKQIDAYNTFSPLLLEQVHSQCLTTALLDISIKSHIVRACKEFDMDKMAKLILAHQQTKEYYSSKDIQELNETLKFYTQYYNQAVKQNRVDLQPGQNRKIFVGIYSLGDSKLLEKQIESLKDHVDGIVVVDINTDLQYNRLKSKNQNPSYIKQKYQNNQKIQVENLEFDFQKIAMKKLKLRLDNLRVANADFVLILGPGEFVYPREIKRFQNYRKDIGIFGLQQKDNSKLITSPKMTSYQLLKFMGFEFLRKYDLDPDIFKLAGEHIFEDNIYTIQYDFGYLNVQTFKNGGYYLDKLK</sequence>
<gene>
    <name evidence="1" type="primary">Contig10751.g11500</name>
    <name evidence="1" type="ORF">STYLEM_15555</name>
</gene>
<dbReference type="InParanoid" id="A0A078AVP1"/>
<dbReference type="SUPFAM" id="SSF53448">
    <property type="entry name" value="Nucleotide-diphospho-sugar transferases"/>
    <property type="match status" value="1"/>
</dbReference>
<dbReference type="CDD" id="cd00761">
    <property type="entry name" value="Glyco_tranf_GTA_type"/>
    <property type="match status" value="1"/>
</dbReference>
<keyword evidence="2" id="KW-1185">Reference proteome</keyword>
<organism evidence="1 2">
    <name type="scientific">Stylonychia lemnae</name>
    <name type="common">Ciliate</name>
    <dbReference type="NCBI Taxonomy" id="5949"/>
    <lineage>
        <taxon>Eukaryota</taxon>
        <taxon>Sar</taxon>
        <taxon>Alveolata</taxon>
        <taxon>Ciliophora</taxon>
        <taxon>Intramacronucleata</taxon>
        <taxon>Spirotrichea</taxon>
        <taxon>Stichotrichia</taxon>
        <taxon>Sporadotrichida</taxon>
        <taxon>Oxytrichidae</taxon>
        <taxon>Stylonychinae</taxon>
        <taxon>Stylonychia</taxon>
    </lineage>
</organism>
<dbReference type="AlphaFoldDB" id="A0A078AVP1"/>
<protein>
    <submittedName>
        <fullName evidence="1">Uncharacterized protein</fullName>
    </submittedName>
</protein>
<dbReference type="InterPro" id="IPR029044">
    <property type="entry name" value="Nucleotide-diphossugar_trans"/>
</dbReference>